<evidence type="ECO:0000313" key="6">
    <source>
        <dbReference type="EMBL" id="TMQ50161.1"/>
    </source>
</evidence>
<dbReference type="PANTHER" id="PTHR47363:SF1">
    <property type="entry name" value="GLUCOKINASE"/>
    <property type="match status" value="1"/>
</dbReference>
<evidence type="ECO:0000256" key="5">
    <source>
        <dbReference type="SAM" id="MobiDB-lite"/>
    </source>
</evidence>
<feature type="region of interest" description="Disordered" evidence="5">
    <location>
        <begin position="13"/>
        <end position="37"/>
    </location>
</feature>
<dbReference type="EC" id="2.7.1.2" evidence="3"/>
<name>A0A538SFK9_UNCEI</name>
<keyword evidence="3" id="KW-0067">ATP-binding</keyword>
<keyword evidence="3" id="KW-0963">Cytoplasm</keyword>
<keyword evidence="3" id="KW-0324">Glycolysis</keyword>
<dbReference type="InterPro" id="IPR003836">
    <property type="entry name" value="Glucokinase"/>
</dbReference>
<organism evidence="6 7">
    <name type="scientific">Eiseniibacteriota bacterium</name>
    <dbReference type="NCBI Taxonomy" id="2212470"/>
    <lineage>
        <taxon>Bacteria</taxon>
        <taxon>Candidatus Eiseniibacteriota</taxon>
    </lineage>
</organism>
<reference evidence="6 7" key="1">
    <citation type="journal article" date="2019" name="Nat. Microbiol.">
        <title>Mediterranean grassland soil C-N compound turnover is dependent on rainfall and depth, and is mediated by genomically divergent microorganisms.</title>
        <authorList>
            <person name="Diamond S."/>
            <person name="Andeer P.F."/>
            <person name="Li Z."/>
            <person name="Crits-Christoph A."/>
            <person name="Burstein D."/>
            <person name="Anantharaman K."/>
            <person name="Lane K.R."/>
            <person name="Thomas B.C."/>
            <person name="Pan C."/>
            <person name="Northen T.R."/>
            <person name="Banfield J.F."/>
        </authorList>
    </citation>
    <scope>NUCLEOTIDE SEQUENCE [LARGE SCALE GENOMIC DNA]</scope>
    <source>
        <strain evidence="6">WS_3</strain>
    </source>
</reference>
<evidence type="ECO:0000256" key="1">
    <source>
        <dbReference type="ARBA" id="ARBA00022679"/>
    </source>
</evidence>
<gene>
    <name evidence="3 6" type="primary">glk</name>
    <name evidence="6" type="ORF">E6K73_08460</name>
</gene>
<comment type="caution">
    <text evidence="6">The sequence shown here is derived from an EMBL/GenBank/DDBJ whole genome shotgun (WGS) entry which is preliminary data.</text>
</comment>
<evidence type="ECO:0000256" key="3">
    <source>
        <dbReference type="HAMAP-Rule" id="MF_00524"/>
    </source>
</evidence>
<dbReference type="InterPro" id="IPR043129">
    <property type="entry name" value="ATPase_NBD"/>
</dbReference>
<dbReference type="Gene3D" id="3.30.420.40">
    <property type="match status" value="1"/>
</dbReference>
<dbReference type="Proteomes" id="UP000320184">
    <property type="component" value="Unassembled WGS sequence"/>
</dbReference>
<comment type="subcellular location">
    <subcellularLocation>
        <location evidence="3">Cytoplasm</location>
    </subcellularLocation>
</comment>
<dbReference type="AlphaFoldDB" id="A0A538SFK9"/>
<dbReference type="NCBIfam" id="TIGR00749">
    <property type="entry name" value="glk"/>
    <property type="match status" value="1"/>
</dbReference>
<dbReference type="SUPFAM" id="SSF53067">
    <property type="entry name" value="Actin-like ATPase domain"/>
    <property type="match status" value="1"/>
</dbReference>
<proteinExistence type="inferred from homology"/>
<dbReference type="PANTHER" id="PTHR47363">
    <property type="entry name" value="GLUCOKINASE"/>
    <property type="match status" value="1"/>
</dbReference>
<evidence type="ECO:0000256" key="4">
    <source>
        <dbReference type="RuleBase" id="RU004046"/>
    </source>
</evidence>
<dbReference type="Pfam" id="PF02685">
    <property type="entry name" value="Glucokinase"/>
    <property type="match status" value="1"/>
</dbReference>
<evidence type="ECO:0000313" key="7">
    <source>
        <dbReference type="Proteomes" id="UP000320184"/>
    </source>
</evidence>
<dbReference type="CDD" id="cd24008">
    <property type="entry name" value="ASKHA_NBD_GLK"/>
    <property type="match status" value="1"/>
</dbReference>
<keyword evidence="3" id="KW-0547">Nucleotide-binding</keyword>
<keyword evidence="2 3" id="KW-0418">Kinase</keyword>
<dbReference type="Gene3D" id="3.40.367.20">
    <property type="match status" value="1"/>
</dbReference>
<dbReference type="GO" id="GO:0005524">
    <property type="term" value="F:ATP binding"/>
    <property type="evidence" value="ECO:0007669"/>
    <property type="project" value="UniProtKB-UniRule"/>
</dbReference>
<accession>A0A538SFK9</accession>
<dbReference type="GO" id="GO:0004340">
    <property type="term" value="F:glucokinase activity"/>
    <property type="evidence" value="ECO:0007669"/>
    <property type="project" value="UniProtKB-UniRule"/>
</dbReference>
<comment type="similarity">
    <text evidence="3 4">Belongs to the bacterial glucokinase family.</text>
</comment>
<comment type="catalytic activity">
    <reaction evidence="3">
        <text>D-glucose + ATP = D-glucose 6-phosphate + ADP + H(+)</text>
        <dbReference type="Rhea" id="RHEA:17825"/>
        <dbReference type="ChEBI" id="CHEBI:4167"/>
        <dbReference type="ChEBI" id="CHEBI:15378"/>
        <dbReference type="ChEBI" id="CHEBI:30616"/>
        <dbReference type="ChEBI" id="CHEBI:61548"/>
        <dbReference type="ChEBI" id="CHEBI:456216"/>
        <dbReference type="EC" id="2.7.1.2"/>
    </reaction>
</comment>
<feature type="binding site" evidence="3">
    <location>
        <begin position="5"/>
        <end position="10"/>
    </location>
    <ligand>
        <name>ATP</name>
        <dbReference type="ChEBI" id="CHEBI:30616"/>
    </ligand>
</feature>
<dbReference type="GO" id="GO:0005536">
    <property type="term" value="F:D-glucose binding"/>
    <property type="evidence" value="ECO:0007669"/>
    <property type="project" value="InterPro"/>
</dbReference>
<dbReference type="GO" id="GO:0006096">
    <property type="term" value="P:glycolytic process"/>
    <property type="evidence" value="ECO:0007669"/>
    <property type="project" value="UniProtKB-UniRule"/>
</dbReference>
<dbReference type="EMBL" id="VBOT01000105">
    <property type="protein sequence ID" value="TMQ50161.1"/>
    <property type="molecule type" value="Genomic_DNA"/>
</dbReference>
<keyword evidence="1 3" id="KW-0808">Transferase</keyword>
<sequence length="334" mass="35388">MILAGDVGGTKTHLALFEPGSSPRRPVLDRKLPSRPQPSLESLVREFLGGTSARPTRAVFGIAGPVVGNRTETTNLPWAIDGEELSATLGGAEVRLMNDLEATAWGVPLLAPADLEVLHPGAPEPGNRALIAAGTGLGEAQLVWDGARWLPVASEGGHADFGPRDGLEDELIRWLREKYGRVSYERLLSGPGLADFYRFMRDTEHGEEPPAARERFDQDPDPAAAVTAMALDGSCERARLALERFVGIYGAEAGNVALKFLAVGGVYVGGGIAPRVLPVLRDGRFVRAFTGKGRLTPLLEKIPVHVILDDRTALWGAAAVALGPPAAAPLGARV</sequence>
<evidence type="ECO:0000256" key="2">
    <source>
        <dbReference type="ARBA" id="ARBA00022777"/>
    </source>
</evidence>
<dbReference type="HAMAP" id="MF_00524">
    <property type="entry name" value="Glucokinase"/>
    <property type="match status" value="1"/>
</dbReference>
<protein>
    <recommendedName>
        <fullName evidence="3">Glucokinase</fullName>
        <ecNumber evidence="3">2.7.1.2</ecNumber>
    </recommendedName>
    <alternativeName>
        <fullName evidence="3">Glucose kinase</fullName>
    </alternativeName>
</protein>
<dbReference type="GO" id="GO:0005737">
    <property type="term" value="C:cytoplasm"/>
    <property type="evidence" value="ECO:0007669"/>
    <property type="project" value="UniProtKB-SubCell"/>
</dbReference>